<comment type="similarity">
    <text evidence="1">Belongs to the plant LTP family. B11E subfamily.</text>
</comment>
<feature type="transmembrane region" description="Helical" evidence="5">
    <location>
        <begin position="68"/>
        <end position="90"/>
    </location>
</feature>
<gene>
    <name evidence="7" type="primary">ga10073</name>
    <name evidence="7" type="ORF">PR202_ga10073</name>
</gene>
<name>A0AAV5C5S5_ELECO</name>
<dbReference type="Gene3D" id="1.10.110.10">
    <property type="entry name" value="Plant lipid-transfer and hydrophobic proteins"/>
    <property type="match status" value="1"/>
</dbReference>
<dbReference type="InterPro" id="IPR016140">
    <property type="entry name" value="Bifunc_inhib/LTP/seed_store"/>
</dbReference>
<dbReference type="Proteomes" id="UP001054889">
    <property type="component" value="Unassembled WGS sequence"/>
</dbReference>
<dbReference type="InterPro" id="IPR036312">
    <property type="entry name" value="Bifun_inhib/LTP/seed_sf"/>
</dbReference>
<feature type="compositionally biased region" description="Basic and acidic residues" evidence="4">
    <location>
        <begin position="52"/>
        <end position="62"/>
    </location>
</feature>
<keyword evidence="2" id="KW-0813">Transport</keyword>
<reference evidence="7" key="1">
    <citation type="journal article" date="2018" name="DNA Res.">
        <title>Multiple hybrid de novo genome assembly of finger millet, an orphan allotetraploid crop.</title>
        <authorList>
            <person name="Hatakeyama M."/>
            <person name="Aluri S."/>
            <person name="Balachadran M.T."/>
            <person name="Sivarajan S.R."/>
            <person name="Patrignani A."/>
            <person name="Gruter S."/>
            <person name="Poveda L."/>
            <person name="Shimizu-Inatsugi R."/>
            <person name="Baeten J."/>
            <person name="Francoijs K.J."/>
            <person name="Nataraja K.N."/>
            <person name="Reddy Y.A.N."/>
            <person name="Phadnis S."/>
            <person name="Ravikumar R.L."/>
            <person name="Schlapbach R."/>
            <person name="Sreeman S.M."/>
            <person name="Shimizu K.K."/>
        </authorList>
    </citation>
    <scope>NUCLEOTIDE SEQUENCE</scope>
</reference>
<keyword evidence="5" id="KW-1133">Transmembrane helix</keyword>
<keyword evidence="3" id="KW-0446">Lipid-binding</keyword>
<protein>
    <recommendedName>
        <fullName evidence="6">Bifunctional inhibitor/plant lipid transfer protein/seed storage helical domain-containing protein</fullName>
    </recommendedName>
</protein>
<sequence>MPDLARLVTNGAPLFCRASCTLASGTYKKRLTTPPTGRSNASRPAGLLPLSHHPEASRERSSEMRPSLSLVAALASALVLATLLAGPAVADFSALLPCDVMQLSPCASAFAGKGAPTPSCCAKLKSHGSTCLCRYKDDANLKRLVDTRHKRQVFTACKVPVPNCQ</sequence>
<evidence type="ECO:0000256" key="5">
    <source>
        <dbReference type="SAM" id="Phobius"/>
    </source>
</evidence>
<dbReference type="GO" id="GO:0008289">
    <property type="term" value="F:lipid binding"/>
    <property type="evidence" value="ECO:0007669"/>
    <property type="project" value="UniProtKB-KW"/>
</dbReference>
<reference evidence="7" key="2">
    <citation type="submission" date="2021-12" db="EMBL/GenBank/DDBJ databases">
        <title>Resequencing data analysis of finger millet.</title>
        <authorList>
            <person name="Hatakeyama M."/>
            <person name="Aluri S."/>
            <person name="Balachadran M.T."/>
            <person name="Sivarajan S.R."/>
            <person name="Poveda L."/>
            <person name="Shimizu-Inatsugi R."/>
            <person name="Schlapbach R."/>
            <person name="Sreeman S.M."/>
            <person name="Shimizu K.K."/>
        </authorList>
    </citation>
    <scope>NUCLEOTIDE SEQUENCE</scope>
</reference>
<keyword evidence="8" id="KW-1185">Reference proteome</keyword>
<keyword evidence="5" id="KW-0812">Transmembrane</keyword>
<dbReference type="GO" id="GO:0006869">
    <property type="term" value="P:lipid transport"/>
    <property type="evidence" value="ECO:0007669"/>
    <property type="project" value="InterPro"/>
</dbReference>
<evidence type="ECO:0000256" key="4">
    <source>
        <dbReference type="SAM" id="MobiDB-lite"/>
    </source>
</evidence>
<feature type="compositionally biased region" description="Polar residues" evidence="4">
    <location>
        <begin position="33"/>
        <end position="42"/>
    </location>
</feature>
<dbReference type="EMBL" id="BQKI01000004">
    <property type="protein sequence ID" value="GJM93511.1"/>
    <property type="molecule type" value="Genomic_DNA"/>
</dbReference>
<comment type="caution">
    <text evidence="7">The sequence shown here is derived from an EMBL/GenBank/DDBJ whole genome shotgun (WGS) entry which is preliminary data.</text>
</comment>
<dbReference type="Pfam" id="PF14368">
    <property type="entry name" value="LTP_2"/>
    <property type="match status" value="1"/>
</dbReference>
<dbReference type="CDD" id="cd01959">
    <property type="entry name" value="nsLTP2"/>
    <property type="match status" value="1"/>
</dbReference>
<evidence type="ECO:0000313" key="8">
    <source>
        <dbReference type="Proteomes" id="UP001054889"/>
    </source>
</evidence>
<dbReference type="AlphaFoldDB" id="A0AAV5C5S5"/>
<keyword evidence="5" id="KW-0472">Membrane</keyword>
<evidence type="ECO:0000259" key="6">
    <source>
        <dbReference type="Pfam" id="PF14368"/>
    </source>
</evidence>
<evidence type="ECO:0000256" key="1">
    <source>
        <dbReference type="ARBA" id="ARBA00009707"/>
    </source>
</evidence>
<evidence type="ECO:0000256" key="3">
    <source>
        <dbReference type="ARBA" id="ARBA00023121"/>
    </source>
</evidence>
<dbReference type="PANTHER" id="PTHR33214">
    <property type="entry name" value="BIFUNCTIONAL INHIBITOR/LIPID-TRANSFER PROTEIN/SEED STORAGE 2S ALBUMIN SUPERFAMILY PROTEIN"/>
    <property type="match status" value="1"/>
</dbReference>
<evidence type="ECO:0000313" key="7">
    <source>
        <dbReference type="EMBL" id="GJM93511.1"/>
    </source>
</evidence>
<organism evidence="7 8">
    <name type="scientific">Eleusine coracana subsp. coracana</name>
    <dbReference type="NCBI Taxonomy" id="191504"/>
    <lineage>
        <taxon>Eukaryota</taxon>
        <taxon>Viridiplantae</taxon>
        <taxon>Streptophyta</taxon>
        <taxon>Embryophyta</taxon>
        <taxon>Tracheophyta</taxon>
        <taxon>Spermatophyta</taxon>
        <taxon>Magnoliopsida</taxon>
        <taxon>Liliopsida</taxon>
        <taxon>Poales</taxon>
        <taxon>Poaceae</taxon>
        <taxon>PACMAD clade</taxon>
        <taxon>Chloridoideae</taxon>
        <taxon>Cynodonteae</taxon>
        <taxon>Eleusininae</taxon>
        <taxon>Eleusine</taxon>
    </lineage>
</organism>
<dbReference type="InterPro" id="IPR033872">
    <property type="entry name" value="nsLTP2"/>
</dbReference>
<accession>A0AAV5C5S5</accession>
<dbReference type="PANTHER" id="PTHR33214:SF8">
    <property type="entry name" value="OS01G0691300 PROTEIN"/>
    <property type="match status" value="1"/>
</dbReference>
<evidence type="ECO:0000256" key="2">
    <source>
        <dbReference type="ARBA" id="ARBA00022448"/>
    </source>
</evidence>
<proteinExistence type="inferred from homology"/>
<dbReference type="SUPFAM" id="SSF47699">
    <property type="entry name" value="Bifunctional inhibitor/lipid-transfer protein/seed storage 2S albumin"/>
    <property type="match status" value="1"/>
</dbReference>
<feature type="domain" description="Bifunctional inhibitor/plant lipid transfer protein/seed storage helical" evidence="6">
    <location>
        <begin position="79"/>
        <end position="162"/>
    </location>
</feature>
<feature type="region of interest" description="Disordered" evidence="4">
    <location>
        <begin position="29"/>
        <end position="62"/>
    </location>
</feature>